<sequence length="85" mass="10352">MFKEIIKYLKKKLRSLLVIHNIYCFYKKKMKYGEKYVENVKSYPQNVDNFEKLLTTFKKGIDTTYKGGMCVCNYIVTFDEIYRYM</sequence>
<organism evidence="1 2">
    <name type="scientific">Clostridium septicum</name>
    <dbReference type="NCBI Taxonomy" id="1504"/>
    <lineage>
        <taxon>Bacteria</taxon>
        <taxon>Bacillati</taxon>
        <taxon>Bacillota</taxon>
        <taxon>Clostridia</taxon>
        <taxon>Eubacteriales</taxon>
        <taxon>Clostridiaceae</taxon>
        <taxon>Clostridium</taxon>
    </lineage>
</organism>
<proteinExistence type="predicted"/>
<dbReference type="Proteomes" id="UP000280586">
    <property type="component" value="Chromosome"/>
</dbReference>
<reference evidence="1 2" key="1">
    <citation type="submission" date="2017-09" db="EMBL/GenBank/DDBJ databases">
        <authorList>
            <person name="Thomas P."/>
            <person name="Seyboldt C."/>
        </authorList>
    </citation>
    <scope>NUCLEOTIDE SEQUENCE [LARGE SCALE GENOMIC DNA]</scope>
    <source>
        <strain evidence="1 2">DSM 7534</strain>
    </source>
</reference>
<evidence type="ECO:0000313" key="1">
    <source>
        <dbReference type="EMBL" id="AYE34075.1"/>
    </source>
</evidence>
<accession>A0A9N7JKL3</accession>
<dbReference type="KEGG" id="csep:CP523_06115"/>
<dbReference type="AlphaFoldDB" id="A0A9N7JKL3"/>
<dbReference type="EMBL" id="CP023671">
    <property type="protein sequence ID" value="AYE34075.1"/>
    <property type="molecule type" value="Genomic_DNA"/>
</dbReference>
<name>A0A9N7JKL3_CLOSE</name>
<protein>
    <submittedName>
        <fullName evidence="1">Uncharacterized protein</fullName>
    </submittedName>
</protein>
<gene>
    <name evidence="1" type="ORF">CP523_06115</name>
</gene>
<evidence type="ECO:0000313" key="2">
    <source>
        <dbReference type="Proteomes" id="UP000280586"/>
    </source>
</evidence>